<evidence type="ECO:0000313" key="1">
    <source>
        <dbReference type="EMBL" id="KAK1842431.1"/>
    </source>
</evidence>
<accession>A0AAD9EF20</accession>
<proteinExistence type="predicted"/>
<organism evidence="1 2">
    <name type="scientific">Colletotrichum chrysophilum</name>
    <dbReference type="NCBI Taxonomy" id="1836956"/>
    <lineage>
        <taxon>Eukaryota</taxon>
        <taxon>Fungi</taxon>
        <taxon>Dikarya</taxon>
        <taxon>Ascomycota</taxon>
        <taxon>Pezizomycotina</taxon>
        <taxon>Sordariomycetes</taxon>
        <taxon>Hypocreomycetidae</taxon>
        <taxon>Glomerellales</taxon>
        <taxon>Glomerellaceae</taxon>
        <taxon>Colletotrichum</taxon>
        <taxon>Colletotrichum gloeosporioides species complex</taxon>
    </lineage>
</organism>
<protein>
    <submittedName>
        <fullName evidence="1">Uncharacterized protein</fullName>
    </submittedName>
</protein>
<dbReference type="AlphaFoldDB" id="A0AAD9EF20"/>
<evidence type="ECO:0000313" key="2">
    <source>
        <dbReference type="Proteomes" id="UP001243330"/>
    </source>
</evidence>
<dbReference type="EMBL" id="JAQOWY010000414">
    <property type="protein sequence ID" value="KAK1842431.1"/>
    <property type="molecule type" value="Genomic_DNA"/>
</dbReference>
<reference evidence="1" key="1">
    <citation type="submission" date="2023-01" db="EMBL/GenBank/DDBJ databases">
        <title>Colletotrichum chrysophilum M932 genome sequence.</title>
        <authorList>
            <person name="Baroncelli R."/>
        </authorList>
    </citation>
    <scope>NUCLEOTIDE SEQUENCE</scope>
    <source>
        <strain evidence="1">M932</strain>
    </source>
</reference>
<comment type="caution">
    <text evidence="1">The sequence shown here is derived from an EMBL/GenBank/DDBJ whole genome shotgun (WGS) entry which is preliminary data.</text>
</comment>
<gene>
    <name evidence="1" type="ORF">CCHR01_14941</name>
</gene>
<sequence>MIPEAFNHVLRSRLLRTCRREQSVQRGSNSTRLPDLRPLCDDLSPRRIPKGRNIRGMSRCRKPGTMSLQAGQVHYPIWVTRDDGKPCVQVHLIHETTLSPNFQPFESLVSSEGYDIPSYERDAKRRRKASSVLTLRKCSPRPHRDLHFGSTRLQATSHGQSCQQARASYPFDHEASTGALFSATLSPTCFSALKYFLFLWNPFSHAS</sequence>
<dbReference type="Proteomes" id="UP001243330">
    <property type="component" value="Unassembled WGS sequence"/>
</dbReference>
<name>A0AAD9EF20_9PEZI</name>
<keyword evidence="2" id="KW-1185">Reference proteome</keyword>